<evidence type="ECO:0000313" key="1">
    <source>
        <dbReference type="EMBL" id="OAD78031.1"/>
    </source>
</evidence>
<dbReference type="AlphaFoldDB" id="A0A163B329"/>
<dbReference type="GeneID" id="29000037"/>
<protein>
    <submittedName>
        <fullName evidence="1">Uncharacterized protein</fullName>
    </submittedName>
</protein>
<name>A0A163B329_PHYB8</name>
<dbReference type="InParanoid" id="A0A163B329"/>
<dbReference type="OrthoDB" id="2123547at2759"/>
<gene>
    <name evidence="1" type="ORF">PHYBLDRAFT_185730</name>
</gene>
<dbReference type="Proteomes" id="UP000077315">
    <property type="component" value="Unassembled WGS sequence"/>
</dbReference>
<sequence>MLSRKLLTATYPLARPSNLRLQQCAFHALRPSIVLFKAKNKKGGVVELLDENDPEFLDIEDVKAAEASLARELSMENTPDSGHNTNVFNSFYDVLVSETRNPKELHAMPKETRLNNLLQHVKQPDEADKLPKLVEQWRNKRLPITPFTSSKLIQSVCEVGRGDIAYKLLGDRYRYGLFPSSGDFEKTIETLCKANELDKALVTLAMAPLYKSSLTGNMYATLVDGFSENVDDENAIEKAAQIAEEFIKTTEKIEKKENAKDALTKLADLLVKCGDENRAQAVQSFVATI</sequence>
<dbReference type="VEuPathDB" id="FungiDB:PHYBLDRAFT_185730"/>
<proteinExistence type="predicted"/>
<dbReference type="Gene3D" id="1.25.40.10">
    <property type="entry name" value="Tetratricopeptide repeat domain"/>
    <property type="match status" value="1"/>
</dbReference>
<dbReference type="InterPro" id="IPR011990">
    <property type="entry name" value="TPR-like_helical_dom_sf"/>
</dbReference>
<reference evidence="2" key="1">
    <citation type="submission" date="2015-06" db="EMBL/GenBank/DDBJ databases">
        <title>Expansion of signal transduction pathways in fungi by whole-genome duplication.</title>
        <authorList>
            <consortium name="DOE Joint Genome Institute"/>
            <person name="Corrochano L.M."/>
            <person name="Kuo A."/>
            <person name="Marcet-Houben M."/>
            <person name="Polaino S."/>
            <person name="Salamov A."/>
            <person name="Villalobos J.M."/>
            <person name="Alvarez M.I."/>
            <person name="Avalos J."/>
            <person name="Benito E.P."/>
            <person name="Benoit I."/>
            <person name="Burger G."/>
            <person name="Camino L.P."/>
            <person name="Canovas D."/>
            <person name="Cerda-Olmedo E."/>
            <person name="Cheng J.-F."/>
            <person name="Dominguez A."/>
            <person name="Elias M."/>
            <person name="Eslava A.P."/>
            <person name="Glaser F."/>
            <person name="Grimwood J."/>
            <person name="Gutierrez G."/>
            <person name="Heitman J."/>
            <person name="Henrissat B."/>
            <person name="Iturriaga E.A."/>
            <person name="Lang B.F."/>
            <person name="Lavin J.L."/>
            <person name="Lee S."/>
            <person name="Li W."/>
            <person name="Lindquist E."/>
            <person name="Lopez-Garcia S."/>
            <person name="Luque E.M."/>
            <person name="Marcos A.T."/>
            <person name="Martin J."/>
            <person name="McCluskey K."/>
            <person name="Medina H.R."/>
            <person name="Miralles-Duran A."/>
            <person name="Miyazaki A."/>
            <person name="Munoz-Torres E."/>
            <person name="Oguiza J.A."/>
            <person name="Ohm R."/>
            <person name="Olmedo M."/>
            <person name="Orejas M."/>
            <person name="Ortiz-Castellanos L."/>
            <person name="Pisabarro A.G."/>
            <person name="Rodriguez-Romero J."/>
            <person name="Ruiz-Herrera J."/>
            <person name="Ruiz-Vazquez R."/>
            <person name="Sanz C."/>
            <person name="Schackwitz W."/>
            <person name="Schmutz J."/>
            <person name="Shahriari M."/>
            <person name="Shelest E."/>
            <person name="Silva-Franco F."/>
            <person name="Soanes D."/>
            <person name="Syed K."/>
            <person name="Tagua V.G."/>
            <person name="Talbot N.J."/>
            <person name="Thon M."/>
            <person name="De vries R.P."/>
            <person name="Wiebenga A."/>
            <person name="Yadav J.S."/>
            <person name="Braun E.L."/>
            <person name="Baker S."/>
            <person name="Garre V."/>
            <person name="Horwitz B."/>
            <person name="Torres-Martinez S."/>
            <person name="Idnurm A."/>
            <person name="Herrera-Estrella A."/>
            <person name="Gabaldon T."/>
            <person name="Grigoriev I.V."/>
        </authorList>
    </citation>
    <scope>NUCLEOTIDE SEQUENCE [LARGE SCALE GENOMIC DNA]</scope>
    <source>
        <strain evidence="2">NRRL 1555(-)</strain>
    </source>
</reference>
<evidence type="ECO:0000313" key="2">
    <source>
        <dbReference type="Proteomes" id="UP000077315"/>
    </source>
</evidence>
<keyword evidence="2" id="KW-1185">Reference proteome</keyword>
<accession>A0A163B329</accession>
<dbReference type="EMBL" id="KV440974">
    <property type="protein sequence ID" value="OAD78031.1"/>
    <property type="molecule type" value="Genomic_DNA"/>
</dbReference>
<dbReference type="RefSeq" id="XP_018296071.1">
    <property type="nucleotide sequence ID" value="XM_018439131.1"/>
</dbReference>
<organism evidence="1 2">
    <name type="scientific">Phycomyces blakesleeanus (strain ATCC 8743b / DSM 1359 / FGSC 10004 / NBRC 33097 / NRRL 1555)</name>
    <dbReference type="NCBI Taxonomy" id="763407"/>
    <lineage>
        <taxon>Eukaryota</taxon>
        <taxon>Fungi</taxon>
        <taxon>Fungi incertae sedis</taxon>
        <taxon>Mucoromycota</taxon>
        <taxon>Mucoromycotina</taxon>
        <taxon>Mucoromycetes</taxon>
        <taxon>Mucorales</taxon>
        <taxon>Phycomycetaceae</taxon>
        <taxon>Phycomyces</taxon>
    </lineage>
</organism>